<keyword evidence="2" id="KW-1185">Reference proteome</keyword>
<name>N8Y1B4_ACIGI</name>
<dbReference type="AlphaFoldDB" id="N8Y1B4"/>
<dbReference type="HOGENOM" id="CLU_217442_0_0_6"/>
<evidence type="ECO:0000313" key="1">
    <source>
        <dbReference type="EMBL" id="ENV15109.1"/>
    </source>
</evidence>
<dbReference type="PATRIC" id="fig|1217656.3.peg.3772"/>
<gene>
    <name evidence="1" type="ORF">F964_03831</name>
</gene>
<organism evidence="1 2">
    <name type="scientific">Acinetobacter guillouiae NIPH 991</name>
    <dbReference type="NCBI Taxonomy" id="1217656"/>
    <lineage>
        <taxon>Bacteria</taxon>
        <taxon>Pseudomonadati</taxon>
        <taxon>Pseudomonadota</taxon>
        <taxon>Gammaproteobacteria</taxon>
        <taxon>Moraxellales</taxon>
        <taxon>Moraxellaceae</taxon>
        <taxon>Acinetobacter</taxon>
    </lineage>
</organism>
<evidence type="ECO:0000313" key="2">
    <source>
        <dbReference type="Proteomes" id="UP000013148"/>
    </source>
</evidence>
<proteinExistence type="predicted"/>
<dbReference type="eggNOG" id="ENOG5031S1D">
    <property type="taxonomic scope" value="Bacteria"/>
</dbReference>
<comment type="caution">
    <text evidence="1">The sequence shown here is derived from an EMBL/GenBank/DDBJ whole genome shotgun (WGS) entry which is preliminary data.</text>
</comment>
<dbReference type="RefSeq" id="WP_004822754.1">
    <property type="nucleotide sequence ID" value="NZ_KB849456.1"/>
</dbReference>
<dbReference type="Proteomes" id="UP000013148">
    <property type="component" value="Unassembled WGS sequence"/>
</dbReference>
<dbReference type="EMBL" id="APPJ01000014">
    <property type="protein sequence ID" value="ENV15109.1"/>
    <property type="molecule type" value="Genomic_DNA"/>
</dbReference>
<sequence length="41" mass="4652">MNQVKTTVKKTHPLKAFFVDLFSVRAGLYIKQNTSVNKLKG</sequence>
<protein>
    <submittedName>
        <fullName evidence="1">Uncharacterized protein</fullName>
    </submittedName>
</protein>
<reference evidence="1 2" key="1">
    <citation type="submission" date="2013-02" db="EMBL/GenBank/DDBJ databases">
        <title>The Genome Sequence of Acinetobacter guillouiae NIPH 991.</title>
        <authorList>
            <consortium name="The Broad Institute Genome Sequencing Platform"/>
            <consortium name="The Broad Institute Genome Sequencing Center for Infectious Disease"/>
            <person name="Cerqueira G."/>
            <person name="Feldgarden M."/>
            <person name="Courvalin P."/>
            <person name="Perichon B."/>
            <person name="Grillot-Courvalin C."/>
            <person name="Clermont D."/>
            <person name="Rocha E."/>
            <person name="Yoon E.-J."/>
            <person name="Nemec A."/>
            <person name="Walker B."/>
            <person name="Young S.K."/>
            <person name="Zeng Q."/>
            <person name="Gargeya S."/>
            <person name="Fitzgerald M."/>
            <person name="Haas B."/>
            <person name="Abouelleil A."/>
            <person name="Alvarado L."/>
            <person name="Arachchi H.M."/>
            <person name="Berlin A.M."/>
            <person name="Chapman S.B."/>
            <person name="Dewar J."/>
            <person name="Goldberg J."/>
            <person name="Griggs A."/>
            <person name="Gujja S."/>
            <person name="Hansen M."/>
            <person name="Howarth C."/>
            <person name="Imamovic A."/>
            <person name="Larimer J."/>
            <person name="McCowan C."/>
            <person name="Murphy C."/>
            <person name="Neiman D."/>
            <person name="Pearson M."/>
            <person name="Priest M."/>
            <person name="Roberts A."/>
            <person name="Saif S."/>
            <person name="Shea T."/>
            <person name="Sisk P."/>
            <person name="Sykes S."/>
            <person name="Wortman J."/>
            <person name="Nusbaum C."/>
            <person name="Birren B."/>
        </authorList>
    </citation>
    <scope>NUCLEOTIDE SEQUENCE [LARGE SCALE GENOMIC DNA]</scope>
    <source>
        <strain evidence="1 2">NIPH 991</strain>
    </source>
</reference>
<accession>N8Y1B4</accession>